<dbReference type="Proteomes" id="UP000002191">
    <property type="component" value="Chromosome"/>
</dbReference>
<dbReference type="GO" id="GO:0006508">
    <property type="term" value="P:proteolysis"/>
    <property type="evidence" value="ECO:0007669"/>
    <property type="project" value="UniProtKB-KW"/>
</dbReference>
<evidence type="ECO:0000256" key="3">
    <source>
        <dbReference type="ARBA" id="ARBA00022801"/>
    </source>
</evidence>
<dbReference type="GO" id="GO:0008236">
    <property type="term" value="F:serine-type peptidase activity"/>
    <property type="evidence" value="ECO:0007669"/>
    <property type="project" value="UniProtKB-KW"/>
</dbReference>
<feature type="domain" description="Peptidase S49" evidence="6">
    <location>
        <begin position="109"/>
        <end position="255"/>
    </location>
</feature>
<dbReference type="HOGENOM" id="CLU_046540_0_0_7"/>
<reference evidence="7 8" key="2">
    <citation type="journal article" date="2014" name="Genome Announc.">
        <title>Complete Genome Sequence of the Subsurface, Mesophilic Sulfate-Reducing Bacterium Desulfovibrio aespoeensis Aspo-2.</title>
        <authorList>
            <person name="Pedersen K."/>
            <person name="Bengtsson A."/>
            <person name="Edlund J."/>
            <person name="Rabe L."/>
            <person name="Hazen T."/>
            <person name="Chakraborty R."/>
            <person name="Goodwin L."/>
            <person name="Shapiro N."/>
        </authorList>
    </citation>
    <scope>NUCLEOTIDE SEQUENCE [LARGE SCALE GENOMIC DNA]</scope>
    <source>
        <strain evidence="8">ATCC 700646 / DSM 10631 / Aspo-2</strain>
    </source>
</reference>
<dbReference type="InterPro" id="IPR029045">
    <property type="entry name" value="ClpP/crotonase-like_dom_sf"/>
</dbReference>
<dbReference type="RefSeq" id="WP_013515946.1">
    <property type="nucleotide sequence ID" value="NC_014844.1"/>
</dbReference>
<dbReference type="EMBL" id="CP002431">
    <property type="protein sequence ID" value="ADU64045.1"/>
    <property type="molecule type" value="Genomic_DNA"/>
</dbReference>
<sequence>MRLEGTRSRFSQRHPFVFGVMMILVAVVLVMGATAFFRSMGWTPHSVGMGGDRLGMVSVEGVILDSAEVVEWIRTLKDDTSIKGVLLRVNSPGGAIAPSQEIYQAVSALAEVKPVVASYGTVAASGGYYASAPAHVIVANPGSITASIGVMAEFVTVTEALEKLGIKPEVLTTGKYKAAGTPMRELTPEQREQLLDLMRDLHDQFVGDVARARKMPFARVAAVADGRGVTGRQALELGLVDMLGSESQAFDKLKAMCSIEGRAVLVKGPVKEQSLLEKFVGSLKIDLSSSTGQGWTFSYR</sequence>
<dbReference type="KEGG" id="das:Daes_3052"/>
<name>E6VZW3_PSEA9</name>
<evidence type="ECO:0000256" key="5">
    <source>
        <dbReference type="SAM" id="Phobius"/>
    </source>
</evidence>
<dbReference type="OrthoDB" id="9764363at2"/>
<dbReference type="NCBIfam" id="TIGR00706">
    <property type="entry name" value="SppA_dom"/>
    <property type="match status" value="1"/>
</dbReference>
<dbReference type="InterPro" id="IPR047272">
    <property type="entry name" value="S49_SppA_C"/>
</dbReference>
<comment type="similarity">
    <text evidence="1">Belongs to the peptidase S49 family.</text>
</comment>
<keyword evidence="2" id="KW-0645">Protease</keyword>
<evidence type="ECO:0000256" key="4">
    <source>
        <dbReference type="ARBA" id="ARBA00022825"/>
    </source>
</evidence>
<dbReference type="InterPro" id="IPR004635">
    <property type="entry name" value="Pept_S49_SppA"/>
</dbReference>
<proteinExistence type="inferred from homology"/>
<keyword evidence="4" id="KW-0720">Serine protease</keyword>
<keyword evidence="5" id="KW-1133">Transmembrane helix</keyword>
<organism evidence="7 8">
    <name type="scientific">Pseudodesulfovibrio aespoeensis (strain ATCC 700646 / DSM 10631 / Aspo-2)</name>
    <name type="common">Desulfovibrio aespoeensis</name>
    <dbReference type="NCBI Taxonomy" id="643562"/>
    <lineage>
        <taxon>Bacteria</taxon>
        <taxon>Pseudomonadati</taxon>
        <taxon>Thermodesulfobacteriota</taxon>
        <taxon>Desulfovibrionia</taxon>
        <taxon>Desulfovibrionales</taxon>
        <taxon>Desulfovibrionaceae</taxon>
    </lineage>
</organism>
<dbReference type="Gene3D" id="3.90.226.10">
    <property type="entry name" value="2-enoyl-CoA Hydratase, Chain A, domain 1"/>
    <property type="match status" value="2"/>
</dbReference>
<dbReference type="InterPro" id="IPR002142">
    <property type="entry name" value="Peptidase_S49"/>
</dbReference>
<keyword evidence="5" id="KW-0472">Membrane</keyword>
<evidence type="ECO:0000256" key="1">
    <source>
        <dbReference type="ARBA" id="ARBA00008683"/>
    </source>
</evidence>
<protein>
    <submittedName>
        <fullName evidence="7">Signal peptide peptidase SppA, 36K type</fullName>
    </submittedName>
</protein>
<dbReference type="STRING" id="643562.Daes_3052"/>
<accession>E6VZW3</accession>
<dbReference type="Pfam" id="PF01343">
    <property type="entry name" value="Peptidase_S49"/>
    <property type="match status" value="1"/>
</dbReference>
<evidence type="ECO:0000313" key="8">
    <source>
        <dbReference type="Proteomes" id="UP000002191"/>
    </source>
</evidence>
<keyword evidence="3" id="KW-0378">Hydrolase</keyword>
<dbReference type="CDD" id="cd07023">
    <property type="entry name" value="S49_Sppa_N_C"/>
    <property type="match status" value="1"/>
</dbReference>
<dbReference type="AlphaFoldDB" id="E6VZW3"/>
<dbReference type="SUPFAM" id="SSF52096">
    <property type="entry name" value="ClpP/crotonase"/>
    <property type="match status" value="1"/>
</dbReference>
<dbReference type="eggNOG" id="COG0616">
    <property type="taxonomic scope" value="Bacteria"/>
</dbReference>
<gene>
    <name evidence="7" type="ordered locus">Daes_3052</name>
</gene>
<dbReference type="PANTHER" id="PTHR42987">
    <property type="entry name" value="PEPTIDASE S49"/>
    <property type="match status" value="1"/>
</dbReference>
<keyword evidence="5" id="KW-0812">Transmembrane</keyword>
<reference evidence="8" key="1">
    <citation type="submission" date="2010-12" db="EMBL/GenBank/DDBJ databases">
        <title>Complete sequence of Desulfovibrio aespoeensis Aspo-2.</title>
        <authorList>
            <consortium name="US DOE Joint Genome Institute"/>
            <person name="Lucas S."/>
            <person name="Copeland A."/>
            <person name="Lapidus A."/>
            <person name="Cheng J.-F."/>
            <person name="Goodwin L."/>
            <person name="Pitluck S."/>
            <person name="Chertkov O."/>
            <person name="Misra M."/>
            <person name="Detter J.C."/>
            <person name="Han C."/>
            <person name="Tapia R."/>
            <person name="Land M."/>
            <person name="Hauser L."/>
            <person name="Kyrpides N."/>
            <person name="Ivanova N."/>
            <person name="Ovchinnikova G."/>
            <person name="Pedersen K."/>
            <person name="Jagevall S."/>
            <person name="Hazen T."/>
            <person name="Woyke T."/>
        </authorList>
    </citation>
    <scope>NUCLEOTIDE SEQUENCE [LARGE SCALE GENOMIC DNA]</scope>
    <source>
        <strain evidence="8">ATCC 700646 / DSM 10631 / Aspo-2</strain>
    </source>
</reference>
<evidence type="ECO:0000256" key="2">
    <source>
        <dbReference type="ARBA" id="ARBA00022670"/>
    </source>
</evidence>
<evidence type="ECO:0000259" key="6">
    <source>
        <dbReference type="Pfam" id="PF01343"/>
    </source>
</evidence>
<keyword evidence="8" id="KW-1185">Reference proteome</keyword>
<feature type="transmembrane region" description="Helical" evidence="5">
    <location>
        <begin position="16"/>
        <end position="37"/>
    </location>
</feature>
<evidence type="ECO:0000313" key="7">
    <source>
        <dbReference type="EMBL" id="ADU64045.1"/>
    </source>
</evidence>
<dbReference type="PANTHER" id="PTHR42987:SF7">
    <property type="entry name" value="SIGNAL PEPTIDE PEPTIDASE SPPA-RELATED"/>
    <property type="match status" value="1"/>
</dbReference>